<dbReference type="EMBL" id="QKRW01000011">
    <property type="protein sequence ID" value="RAL65048.1"/>
    <property type="molecule type" value="Genomic_DNA"/>
</dbReference>
<accession>A0A395IZ13</accession>
<keyword evidence="3" id="KW-1185">Reference proteome</keyword>
<evidence type="ECO:0000256" key="1">
    <source>
        <dbReference type="SAM" id="MobiDB-lite"/>
    </source>
</evidence>
<proteinExistence type="predicted"/>
<evidence type="ECO:0000313" key="3">
    <source>
        <dbReference type="Proteomes" id="UP000249056"/>
    </source>
</evidence>
<sequence>MKIMEPDRELSSGGEESDNEEAIVDDIINENTPWTASNGHARRRSSGAATQISQASTLTHVFPWQYLHDGADEERLPALRRPKNSYYGCAKFI</sequence>
<dbReference type="OrthoDB" id="7464126at2759"/>
<protein>
    <submittedName>
        <fullName evidence="2">Uncharacterized protein</fullName>
    </submittedName>
</protein>
<evidence type="ECO:0000313" key="2">
    <source>
        <dbReference type="EMBL" id="RAL65048.1"/>
    </source>
</evidence>
<comment type="caution">
    <text evidence="2">The sequence shown here is derived from an EMBL/GenBank/DDBJ whole genome shotgun (WGS) entry which is preliminary data.</text>
</comment>
<organism evidence="2 3">
    <name type="scientific">Monilinia fructigena</name>
    <dbReference type="NCBI Taxonomy" id="38457"/>
    <lineage>
        <taxon>Eukaryota</taxon>
        <taxon>Fungi</taxon>
        <taxon>Dikarya</taxon>
        <taxon>Ascomycota</taxon>
        <taxon>Pezizomycotina</taxon>
        <taxon>Leotiomycetes</taxon>
        <taxon>Helotiales</taxon>
        <taxon>Sclerotiniaceae</taxon>
        <taxon>Monilinia</taxon>
    </lineage>
</organism>
<dbReference type="AlphaFoldDB" id="A0A395IZ13"/>
<feature type="region of interest" description="Disordered" evidence="1">
    <location>
        <begin position="1"/>
        <end position="52"/>
    </location>
</feature>
<feature type="compositionally biased region" description="Acidic residues" evidence="1">
    <location>
        <begin position="15"/>
        <end position="28"/>
    </location>
</feature>
<reference evidence="2 3" key="1">
    <citation type="submission" date="2018-06" db="EMBL/GenBank/DDBJ databases">
        <title>Genome Sequence of the Brown Rot Fungal Pathogen Monilinia fructigena.</title>
        <authorList>
            <person name="Landi L."/>
            <person name="De Miccolis Angelini R.M."/>
            <person name="Pollastro S."/>
            <person name="Abate D."/>
            <person name="Faretra F."/>
            <person name="Romanazzi G."/>
        </authorList>
    </citation>
    <scope>NUCLEOTIDE SEQUENCE [LARGE SCALE GENOMIC DNA]</scope>
    <source>
        <strain evidence="2 3">Mfrg269</strain>
    </source>
</reference>
<gene>
    <name evidence="2" type="ORF">DID88_001155</name>
</gene>
<name>A0A395IZ13_9HELO</name>
<feature type="compositionally biased region" description="Basic and acidic residues" evidence="1">
    <location>
        <begin position="1"/>
        <end position="10"/>
    </location>
</feature>
<dbReference type="Proteomes" id="UP000249056">
    <property type="component" value="Unassembled WGS sequence"/>
</dbReference>
<feature type="compositionally biased region" description="Polar residues" evidence="1">
    <location>
        <begin position="29"/>
        <end position="38"/>
    </location>
</feature>